<feature type="binding site" evidence="5">
    <location>
        <position position="185"/>
    </location>
    <ligand>
        <name>Zn(2+)</name>
        <dbReference type="ChEBI" id="CHEBI:29105"/>
    </ligand>
</feature>
<dbReference type="InterPro" id="IPR004254">
    <property type="entry name" value="AdipoR/HlyIII-related"/>
</dbReference>
<evidence type="ECO:0000313" key="8">
    <source>
        <dbReference type="Proteomes" id="UP000309676"/>
    </source>
</evidence>
<name>A0A5R9FZL2_9BACL</name>
<evidence type="ECO:0000256" key="6">
    <source>
        <dbReference type="SAM" id="Phobius"/>
    </source>
</evidence>
<feature type="transmembrane region" description="Helical" evidence="6">
    <location>
        <begin position="35"/>
        <end position="58"/>
    </location>
</feature>
<keyword evidence="3 6" id="KW-1133">Transmembrane helix</keyword>
<dbReference type="Pfam" id="PF03006">
    <property type="entry name" value="HlyIII"/>
    <property type="match status" value="1"/>
</dbReference>
<dbReference type="PANTHER" id="PTHR20855:SF3">
    <property type="entry name" value="LD03007P"/>
    <property type="match status" value="1"/>
</dbReference>
<feature type="transmembrane region" description="Helical" evidence="6">
    <location>
        <begin position="12"/>
        <end position="29"/>
    </location>
</feature>
<dbReference type="PANTHER" id="PTHR20855">
    <property type="entry name" value="ADIPOR/PROGESTIN RECEPTOR-RELATED"/>
    <property type="match status" value="1"/>
</dbReference>
<keyword evidence="2 6" id="KW-0812">Transmembrane</keyword>
<evidence type="ECO:0000313" key="7">
    <source>
        <dbReference type="EMBL" id="TLS49507.1"/>
    </source>
</evidence>
<dbReference type="PROSITE" id="PS51257">
    <property type="entry name" value="PROKAR_LIPOPROTEIN"/>
    <property type="match status" value="1"/>
</dbReference>
<feature type="transmembrane region" description="Helical" evidence="6">
    <location>
        <begin position="98"/>
        <end position="118"/>
    </location>
</feature>
<comment type="subcellular location">
    <subcellularLocation>
        <location evidence="1">Membrane</location>
        <topology evidence="1">Multi-pass membrane protein</topology>
    </subcellularLocation>
</comment>
<keyword evidence="8" id="KW-1185">Reference proteome</keyword>
<evidence type="ECO:0000256" key="3">
    <source>
        <dbReference type="ARBA" id="ARBA00022989"/>
    </source>
</evidence>
<evidence type="ECO:0000256" key="5">
    <source>
        <dbReference type="PIRSR" id="PIRSR604254-1"/>
    </source>
</evidence>
<organism evidence="7 8">
    <name type="scientific">Paenibacillus antri</name>
    <dbReference type="NCBI Taxonomy" id="2582848"/>
    <lineage>
        <taxon>Bacteria</taxon>
        <taxon>Bacillati</taxon>
        <taxon>Bacillota</taxon>
        <taxon>Bacilli</taxon>
        <taxon>Bacillales</taxon>
        <taxon>Paenibacillaceae</taxon>
        <taxon>Paenibacillus</taxon>
    </lineage>
</organism>
<feature type="binding site" evidence="5">
    <location>
        <position position="56"/>
    </location>
    <ligand>
        <name>Zn(2+)</name>
        <dbReference type="ChEBI" id="CHEBI:29105"/>
    </ligand>
</feature>
<feature type="transmembrane region" description="Helical" evidence="6">
    <location>
        <begin position="125"/>
        <end position="142"/>
    </location>
</feature>
<keyword evidence="5" id="KW-0862">Zinc</keyword>
<feature type="transmembrane region" description="Helical" evidence="6">
    <location>
        <begin position="154"/>
        <end position="172"/>
    </location>
</feature>
<dbReference type="EMBL" id="VCIW01000021">
    <property type="protein sequence ID" value="TLS49507.1"/>
    <property type="molecule type" value="Genomic_DNA"/>
</dbReference>
<dbReference type="Proteomes" id="UP000309676">
    <property type="component" value="Unassembled WGS sequence"/>
</dbReference>
<dbReference type="GO" id="GO:0016020">
    <property type="term" value="C:membrane"/>
    <property type="evidence" value="ECO:0007669"/>
    <property type="project" value="UniProtKB-SubCell"/>
</dbReference>
<sequence length="211" mass="23232">MKEPGNTITHLIPLLAGCVGLGFLIAQFLNEPAKLTTGVIFGVSVILLYGASTAYHWIRTTPGKVKVLRKLDHIAIYLLIAGTYTPVLYFGLDGWWRWSMLAAVYTLASIGIALKVWFLHLPRSISTAFYIALGWIAIIPLAKLVDALPVEAFALMLLGGVAYTVGGVVYATKRFDFFPNRFGFHEVFHIFVSIGTVLHFVMIAGYILPNS</sequence>
<protein>
    <submittedName>
        <fullName evidence="7">Hemolysin III family protein</fullName>
    </submittedName>
</protein>
<feature type="transmembrane region" description="Helical" evidence="6">
    <location>
        <begin position="184"/>
        <end position="208"/>
    </location>
</feature>
<feature type="binding site" evidence="5">
    <location>
        <position position="189"/>
    </location>
    <ligand>
        <name>Zn(2+)</name>
        <dbReference type="ChEBI" id="CHEBI:29105"/>
    </ligand>
</feature>
<reference evidence="7 8" key="1">
    <citation type="submission" date="2019-05" db="EMBL/GenBank/DDBJ databases">
        <authorList>
            <person name="Narsing Rao M.P."/>
            <person name="Li W.J."/>
        </authorList>
    </citation>
    <scope>NUCLEOTIDE SEQUENCE [LARGE SCALE GENOMIC DNA]</scope>
    <source>
        <strain evidence="7 8">SYSU_K30003</strain>
    </source>
</reference>
<evidence type="ECO:0000256" key="4">
    <source>
        <dbReference type="ARBA" id="ARBA00023136"/>
    </source>
</evidence>
<dbReference type="AlphaFoldDB" id="A0A5R9FZL2"/>
<evidence type="ECO:0000256" key="1">
    <source>
        <dbReference type="ARBA" id="ARBA00004141"/>
    </source>
</evidence>
<feature type="transmembrane region" description="Helical" evidence="6">
    <location>
        <begin position="74"/>
        <end position="92"/>
    </location>
</feature>
<comment type="caution">
    <text evidence="7">The sequence shown here is derived from an EMBL/GenBank/DDBJ whole genome shotgun (WGS) entry which is preliminary data.</text>
</comment>
<keyword evidence="4 6" id="KW-0472">Membrane</keyword>
<dbReference type="GO" id="GO:0046872">
    <property type="term" value="F:metal ion binding"/>
    <property type="evidence" value="ECO:0007669"/>
    <property type="project" value="UniProtKB-KW"/>
</dbReference>
<accession>A0A5R9FZL2</accession>
<proteinExistence type="predicted"/>
<gene>
    <name evidence="7" type="ORF">FE782_25240</name>
</gene>
<evidence type="ECO:0000256" key="2">
    <source>
        <dbReference type="ARBA" id="ARBA00022692"/>
    </source>
</evidence>
<keyword evidence="5" id="KW-0479">Metal-binding</keyword>
<dbReference type="OrthoDB" id="9813689at2"/>